<dbReference type="Gene3D" id="3.40.50.280">
    <property type="entry name" value="Cobalamin-binding domain"/>
    <property type="match status" value="1"/>
</dbReference>
<sequence>MYYIKMNFPPLNLAYIASYLLDLDIDVEINDAKVHNFNCWELERKILKFKPDLVGITVYLTAVINECFKIAKIIKGLEIILAEMPAIRRAVSS</sequence>
<dbReference type="Pfam" id="PF02310">
    <property type="entry name" value="B12-binding"/>
    <property type="match status" value="1"/>
</dbReference>
<evidence type="ECO:0000259" key="1">
    <source>
        <dbReference type="Pfam" id="PF02310"/>
    </source>
</evidence>
<protein>
    <recommendedName>
        <fullName evidence="1">B12-binding domain-containing protein</fullName>
    </recommendedName>
</protein>
<dbReference type="EMBL" id="LAZR01060628">
    <property type="protein sequence ID" value="KKK65290.1"/>
    <property type="molecule type" value="Genomic_DNA"/>
</dbReference>
<reference evidence="2" key="1">
    <citation type="journal article" date="2015" name="Nature">
        <title>Complex archaea that bridge the gap between prokaryotes and eukaryotes.</title>
        <authorList>
            <person name="Spang A."/>
            <person name="Saw J.H."/>
            <person name="Jorgensen S.L."/>
            <person name="Zaremba-Niedzwiedzka K."/>
            <person name="Martijn J."/>
            <person name="Lind A.E."/>
            <person name="van Eijk R."/>
            <person name="Schleper C."/>
            <person name="Guy L."/>
            <person name="Ettema T.J."/>
        </authorList>
    </citation>
    <scope>NUCLEOTIDE SEQUENCE</scope>
</reference>
<dbReference type="InterPro" id="IPR006158">
    <property type="entry name" value="Cobalamin-bd"/>
</dbReference>
<gene>
    <name evidence="2" type="ORF">LCGC14_2975650</name>
</gene>
<comment type="caution">
    <text evidence="2">The sequence shown here is derived from an EMBL/GenBank/DDBJ whole genome shotgun (WGS) entry which is preliminary data.</text>
</comment>
<name>A0A0F8XVJ2_9ZZZZ</name>
<accession>A0A0F8XVJ2</accession>
<organism evidence="2">
    <name type="scientific">marine sediment metagenome</name>
    <dbReference type="NCBI Taxonomy" id="412755"/>
    <lineage>
        <taxon>unclassified sequences</taxon>
        <taxon>metagenomes</taxon>
        <taxon>ecological metagenomes</taxon>
    </lineage>
</organism>
<dbReference type="GO" id="GO:0031419">
    <property type="term" value="F:cobalamin binding"/>
    <property type="evidence" value="ECO:0007669"/>
    <property type="project" value="InterPro"/>
</dbReference>
<dbReference type="GO" id="GO:0046872">
    <property type="term" value="F:metal ion binding"/>
    <property type="evidence" value="ECO:0007669"/>
    <property type="project" value="InterPro"/>
</dbReference>
<proteinExistence type="predicted"/>
<dbReference type="AlphaFoldDB" id="A0A0F8XVJ2"/>
<feature type="domain" description="B12-binding" evidence="1">
    <location>
        <begin position="5"/>
        <end position="77"/>
    </location>
</feature>
<evidence type="ECO:0000313" key="2">
    <source>
        <dbReference type="EMBL" id="KKK65290.1"/>
    </source>
</evidence>